<comment type="caution">
    <text evidence="1">The sequence shown here is derived from an EMBL/GenBank/DDBJ whole genome shotgun (WGS) entry which is preliminary data.</text>
</comment>
<dbReference type="Proteomes" id="UP000242502">
    <property type="component" value="Unassembled WGS sequence"/>
</dbReference>
<accession>A0A1D2QLY3</accession>
<sequence length="385" mass="43570">MGVPDTPAHLEGVGCMGCHGIREVVHLNGTASYVFDPKEHYLFENSTNKAAQHIRNFLIRLNPEPHKAAMGSELMQSPTLCASCHEQFMDQSMNNWGWVKMQSEYHHWLDSPFSGQNDQSFQDESIVTCQGCHFPLVPGNDPSADDNGMIHSHRSLGANTVLPLLNGDQEQLDATIAFLQSARVLVDIEEPKRSDTVQSHQFVNQELRPQEQDKTPFFFYLGEDASLRVAVTNRMVGHTFPAGTTDINQAWLYFKVADADNRTVYESGALNDQLELDKNAHIYHSIPVDRTGKAIWKHDLFRMVGGSYKNVIAAGKSDIKDYQFKVPSWAKEPLTATVIVKYRKFNQRYARWALDHERPVLPVVEMARDSLTIPLKLKPIVERKP</sequence>
<dbReference type="Gene3D" id="1.10.1130.10">
    <property type="entry name" value="Flavocytochrome C3, Chain A"/>
    <property type="match status" value="1"/>
</dbReference>
<evidence type="ECO:0008006" key="3">
    <source>
        <dbReference type="Google" id="ProtNLM"/>
    </source>
</evidence>
<gene>
    <name evidence="1" type="ORF">AB835_13405</name>
</gene>
<proteinExistence type="predicted"/>
<dbReference type="InterPro" id="IPR036280">
    <property type="entry name" value="Multihaem_cyt_sf"/>
</dbReference>
<evidence type="ECO:0000313" key="1">
    <source>
        <dbReference type="EMBL" id="ODS22579.1"/>
    </source>
</evidence>
<protein>
    <recommendedName>
        <fullName evidence="3">Cytochrome c-552/4 domain-containing protein</fullName>
    </recommendedName>
</protein>
<dbReference type="EMBL" id="MDLC01000066">
    <property type="protein sequence ID" value="ODS22579.1"/>
    <property type="molecule type" value="Genomic_DNA"/>
</dbReference>
<evidence type="ECO:0000313" key="2">
    <source>
        <dbReference type="Proteomes" id="UP000242502"/>
    </source>
</evidence>
<dbReference type="AlphaFoldDB" id="A0A1D2QLY3"/>
<reference evidence="1 2" key="1">
    <citation type="journal article" date="2016" name="Appl. Environ. Microbiol.">
        <title>Lack of Overt Genome Reduction in the Bryostatin-Producing Bryozoan Symbiont "Candidatus Endobugula sertula".</title>
        <authorList>
            <person name="Miller I.J."/>
            <person name="Vanee N."/>
            <person name="Fong S.S."/>
            <person name="Lim-Fong G.E."/>
            <person name="Kwan J.C."/>
        </authorList>
    </citation>
    <scope>NUCLEOTIDE SEQUENCE [LARGE SCALE GENOMIC DNA]</scope>
    <source>
        <strain evidence="1">AB1-4</strain>
    </source>
</reference>
<name>A0A1D2QLY3_9GAMM</name>
<dbReference type="STRING" id="62101.AB835_13405"/>
<organism evidence="1 2">
    <name type="scientific">Candidatus Endobugula sertula</name>
    <name type="common">Bugula neritina bacterial symbiont</name>
    <dbReference type="NCBI Taxonomy" id="62101"/>
    <lineage>
        <taxon>Bacteria</taxon>
        <taxon>Pseudomonadati</taxon>
        <taxon>Pseudomonadota</taxon>
        <taxon>Gammaproteobacteria</taxon>
        <taxon>Cellvibrionales</taxon>
        <taxon>Cellvibrionaceae</taxon>
        <taxon>Candidatus Endobugula</taxon>
    </lineage>
</organism>
<dbReference type="SUPFAM" id="SSF48695">
    <property type="entry name" value="Multiheme cytochromes"/>
    <property type="match status" value="1"/>
</dbReference>